<dbReference type="Gene3D" id="3.40.47.10">
    <property type="match status" value="1"/>
</dbReference>
<gene>
    <name evidence="2" type="ORF">O1433_07315</name>
</gene>
<dbReference type="InterPro" id="IPR016039">
    <property type="entry name" value="Thiolase-like"/>
</dbReference>
<dbReference type="PANTHER" id="PTHR34069:SF2">
    <property type="entry name" value="BETA-KETOACYL-[ACYL-CARRIER-PROTEIN] SYNTHASE III"/>
    <property type="match status" value="1"/>
</dbReference>
<protein>
    <submittedName>
        <fullName evidence="2">Ketoacyl-ACP synthase III</fullName>
    </submittedName>
</protein>
<feature type="domain" description="Beta-ketoacyl-[acyl-carrier-protein] synthase III N-terminal" evidence="1">
    <location>
        <begin position="64"/>
        <end position="140"/>
    </location>
</feature>
<name>A0A9Q4P818_BACFG</name>
<comment type="caution">
    <text evidence="2">The sequence shown here is derived from an EMBL/GenBank/DDBJ whole genome shotgun (WGS) entry which is preliminary data.</text>
</comment>
<sequence>MATENQTAADMACEAANKLFEEWNVDRKSIDFIIFSTQSSDYFLPASSCVLQHRLGISTTAGAFDFNLGCSGYTYGLAMAKSFIDSGLARNVLLLTGDTISKYLHPEDKNRILFGDSATATLISNEGLAEIGETVYGTDGSGAEAIIVKNCGSRHLARTGHEEKDGADNVRRDDYFYMNGEQVFNFTIDRVPQLIDDTLSKNNVKKEHMDYYVFHQANKFMLNTIRKVCSIQKINSILI</sequence>
<dbReference type="PANTHER" id="PTHR34069">
    <property type="entry name" value="3-OXOACYL-[ACYL-CARRIER-PROTEIN] SYNTHASE 3"/>
    <property type="match status" value="1"/>
</dbReference>
<dbReference type="Pfam" id="PF08545">
    <property type="entry name" value="ACP_syn_III"/>
    <property type="match status" value="1"/>
</dbReference>
<dbReference type="EMBL" id="JAPTZU010000003">
    <property type="protein sequence ID" value="MCZ2687306.1"/>
    <property type="molecule type" value="Genomic_DNA"/>
</dbReference>
<dbReference type="GO" id="GO:0006633">
    <property type="term" value="P:fatty acid biosynthetic process"/>
    <property type="evidence" value="ECO:0007669"/>
    <property type="project" value="InterPro"/>
</dbReference>
<dbReference type="CDD" id="cd00830">
    <property type="entry name" value="KAS_III"/>
    <property type="match status" value="1"/>
</dbReference>
<organism evidence="2 3">
    <name type="scientific">Bacteroides fragilis</name>
    <dbReference type="NCBI Taxonomy" id="817"/>
    <lineage>
        <taxon>Bacteria</taxon>
        <taxon>Pseudomonadati</taxon>
        <taxon>Bacteroidota</taxon>
        <taxon>Bacteroidia</taxon>
        <taxon>Bacteroidales</taxon>
        <taxon>Bacteroidaceae</taxon>
        <taxon>Bacteroides</taxon>
    </lineage>
</organism>
<dbReference type="RefSeq" id="WP_269096274.1">
    <property type="nucleotide sequence ID" value="NZ_JAPTZU010000003.1"/>
</dbReference>
<dbReference type="SUPFAM" id="SSF53901">
    <property type="entry name" value="Thiolase-like"/>
    <property type="match status" value="2"/>
</dbReference>
<dbReference type="GO" id="GO:0044550">
    <property type="term" value="P:secondary metabolite biosynthetic process"/>
    <property type="evidence" value="ECO:0007669"/>
    <property type="project" value="TreeGrafter"/>
</dbReference>
<evidence type="ECO:0000259" key="1">
    <source>
        <dbReference type="Pfam" id="PF08545"/>
    </source>
</evidence>
<dbReference type="AlphaFoldDB" id="A0A9Q4P818"/>
<reference evidence="2" key="1">
    <citation type="submission" date="2022-12" db="EMBL/GenBank/DDBJ databases">
        <title>Development of a Multilocus Sequence Typing Scheme for Bacteroides fragilis Based on Whole Genome Sequencing Data and Clinical Application.</title>
        <authorList>
            <person name="Nielsen F.D."/>
            <person name="Justesen U.S."/>
        </authorList>
    </citation>
    <scope>NUCLEOTIDE SEQUENCE</scope>
    <source>
        <strain evidence="2">BF_AM_ODE_DK_2015_4</strain>
    </source>
</reference>
<evidence type="ECO:0000313" key="3">
    <source>
        <dbReference type="Proteomes" id="UP001079672"/>
    </source>
</evidence>
<proteinExistence type="predicted"/>
<accession>A0A9Q4P818</accession>
<dbReference type="GO" id="GO:0004315">
    <property type="term" value="F:3-oxoacyl-[acyl-carrier-protein] synthase activity"/>
    <property type="evidence" value="ECO:0007669"/>
    <property type="project" value="InterPro"/>
</dbReference>
<evidence type="ECO:0000313" key="2">
    <source>
        <dbReference type="EMBL" id="MCZ2687306.1"/>
    </source>
</evidence>
<dbReference type="Proteomes" id="UP001079672">
    <property type="component" value="Unassembled WGS sequence"/>
</dbReference>
<dbReference type="InterPro" id="IPR013751">
    <property type="entry name" value="ACP_syn_III_N"/>
</dbReference>